<organism evidence="1 2">
    <name type="scientific">Amedibacterium intestinale</name>
    <dbReference type="NCBI Taxonomy" id="2583452"/>
    <lineage>
        <taxon>Bacteria</taxon>
        <taxon>Bacillati</taxon>
        <taxon>Bacillota</taxon>
        <taxon>Erysipelotrichia</taxon>
        <taxon>Erysipelotrichales</taxon>
        <taxon>Erysipelotrichaceae</taxon>
        <taxon>Amedibacterium</taxon>
    </lineage>
</organism>
<reference evidence="2" key="1">
    <citation type="submission" date="2019-05" db="EMBL/GenBank/DDBJ databases">
        <title>Complete genome sequencing of Absiella argi strain JCM 30884.</title>
        <authorList>
            <person name="Sakamoto M."/>
            <person name="Murakami T."/>
            <person name="Mori H."/>
        </authorList>
    </citation>
    <scope>NUCLEOTIDE SEQUENCE [LARGE SCALE GENOMIC DNA]</scope>
    <source>
        <strain evidence="2">JCM 30884</strain>
    </source>
</reference>
<gene>
    <name evidence="1" type="ORF">Aargi30884_17180</name>
</gene>
<dbReference type="RefSeq" id="WP_163052057.1">
    <property type="nucleotide sequence ID" value="NZ_AP019695.1"/>
</dbReference>
<evidence type="ECO:0000313" key="2">
    <source>
        <dbReference type="Proteomes" id="UP000464754"/>
    </source>
</evidence>
<sequence>MKEPIYTLRLNRFEYGVIFNSLNDKRNELIAGKQDTEIVDNALLKVIEAKERCKGRDRSEGR</sequence>
<protein>
    <submittedName>
        <fullName evidence="1">Uncharacterized protein</fullName>
    </submittedName>
</protein>
<dbReference type="EMBL" id="AP019695">
    <property type="protein sequence ID" value="BBK22815.1"/>
    <property type="molecule type" value="Genomic_DNA"/>
</dbReference>
<dbReference type="KEGG" id="aarg:Aargi30884_17180"/>
<evidence type="ECO:0000313" key="1">
    <source>
        <dbReference type="EMBL" id="BBK22815.1"/>
    </source>
</evidence>
<dbReference type="Proteomes" id="UP000464754">
    <property type="component" value="Chromosome"/>
</dbReference>
<dbReference type="AlphaFoldDB" id="A0A6N4TK80"/>
<name>A0A6N4TK80_9FIRM</name>
<keyword evidence="2" id="KW-1185">Reference proteome</keyword>
<accession>A0A6N4TK80</accession>
<proteinExistence type="predicted"/>